<organism evidence="3 4">
    <name type="scientific">Thauera phenylacetica B4P</name>
    <dbReference type="NCBI Taxonomy" id="1234382"/>
    <lineage>
        <taxon>Bacteria</taxon>
        <taxon>Pseudomonadati</taxon>
        <taxon>Pseudomonadota</taxon>
        <taxon>Betaproteobacteria</taxon>
        <taxon>Rhodocyclales</taxon>
        <taxon>Zoogloeaceae</taxon>
        <taxon>Thauera</taxon>
    </lineage>
</organism>
<dbReference type="RefSeq" id="WP_004378889.1">
    <property type="nucleotide sequence ID" value="NZ_AMXF01000261.1"/>
</dbReference>
<dbReference type="PANTHER" id="PTHR38690:SF1">
    <property type="entry name" value="PROTEASE"/>
    <property type="match status" value="1"/>
</dbReference>
<comment type="caution">
    <text evidence="3">The sequence shown here is derived from an EMBL/GenBank/DDBJ whole genome shotgun (WGS) entry which is preliminary data.</text>
</comment>
<sequence length="889" mass="95142">PERWALAARFAGLGLAAREGLPGLAGLSGSVDGDHQGGRFRIDSEDLRLDLPEVFEPGPLVFSRLQARGGWQRQEERLAIVLDEAAFENADAAGTAAGRYWPAPTGAGEIDLQVRLVRAEATAVWRYLPRVVNDDTRNWLRSGIRAAKVPEARLELKGALDDFPFRDGKGRFLVSVQVADATLDYAPGWPGIEGIDGEVRFEGPGLRILAPHGRIFGVELVDVLAEVPDLDQRPSEIMTITGRARGPTAEFLRFVSASPVSRRIDGFTDGMVAEGRGELELQLVMPLRTTIDSRVQGEYRFTDNRITLLEALPPLEAARGRLRFTADTLSLPEAQARLFGNPLRLSAQTGEDGAVRFRAAGRADAAALAAAWELPLLDELAGTAEWSAEVRIGRRGTRVEVVSDLTGFACSLPPPFGKSAGEAWPAKLVFEHAGDGSGAHVALTVGDRLRAELLRPDGGVVRGGVALGRASADAPPPSGSGVRVAAVLDRLDLDAWRAVLERAAPVADAAGQDSEAANGAALATVAEFALAADEVGVFGQTFKAVDLRARADPGGWKARLESDRADGEFDWREAGKGTLAARFRHLRLAREAGNGESPGEGEPAVEEPPPEDPPQRLPALDVVAERFEINELDLGRLEVLARNRGSLWQLDRFALENADGRLAGRGQWRAGIRQRTELDFSLETAAMGALIHRLGYPDVVRGGAASLAGQLAWRGAPTRIDYPSLSGRLRLETGAGQFNKLEPGVGRLLGILSLQSLPRRITLDFRDVFSEGFAFDRISGSIDLARGVLRSEDLEIRGPAARVAMSGSADVVSETQDLRVLVQPTLSESVAIGAAAGLVNPVAGVVTYLAQKLLSDPIEKLFAFEYAVTGAWSDPQVAKRGAAAVPESR</sequence>
<protein>
    <recommendedName>
        <fullName evidence="2">YhdP central domain-containing protein</fullName>
    </recommendedName>
</protein>
<evidence type="ECO:0000256" key="1">
    <source>
        <dbReference type="SAM" id="MobiDB-lite"/>
    </source>
</evidence>
<name>N6YLH6_9RHOO</name>
<gene>
    <name evidence="3" type="ORF">C667_20260</name>
</gene>
<evidence type="ECO:0000313" key="4">
    <source>
        <dbReference type="Proteomes" id="UP000013047"/>
    </source>
</evidence>
<dbReference type="OrthoDB" id="8521382at2"/>
<proteinExistence type="predicted"/>
<dbReference type="NCBIfam" id="TIGR02099">
    <property type="entry name" value="YhdP family protein"/>
    <property type="match status" value="1"/>
</dbReference>
<feature type="compositionally biased region" description="Low complexity" evidence="1">
    <location>
        <begin position="592"/>
        <end position="602"/>
    </location>
</feature>
<accession>N6YLH6</accession>
<dbReference type="PANTHER" id="PTHR38690">
    <property type="entry name" value="PROTEASE-RELATED"/>
    <property type="match status" value="1"/>
</dbReference>
<evidence type="ECO:0000313" key="3">
    <source>
        <dbReference type="EMBL" id="ENO95196.1"/>
    </source>
</evidence>
<reference evidence="3 4" key="1">
    <citation type="submission" date="2012-09" db="EMBL/GenBank/DDBJ databases">
        <title>Draft Genome Sequences of 6 Strains from Genus Thauera.</title>
        <authorList>
            <person name="Liu B."/>
            <person name="Shapleigh J.P."/>
            <person name="Frostegard A.H."/>
        </authorList>
    </citation>
    <scope>NUCLEOTIDE SEQUENCE [LARGE SCALE GENOMIC DNA]</scope>
    <source>
        <strain evidence="3 4">B4P</strain>
    </source>
</reference>
<dbReference type="Proteomes" id="UP000013047">
    <property type="component" value="Unassembled WGS sequence"/>
</dbReference>
<evidence type="ECO:0000259" key="2">
    <source>
        <dbReference type="Pfam" id="PF13116"/>
    </source>
</evidence>
<keyword evidence="4" id="KW-1185">Reference proteome</keyword>
<feature type="non-terminal residue" evidence="3">
    <location>
        <position position="1"/>
    </location>
</feature>
<feature type="region of interest" description="Disordered" evidence="1">
    <location>
        <begin position="592"/>
        <end position="617"/>
    </location>
</feature>
<dbReference type="AlphaFoldDB" id="N6YLH6"/>
<dbReference type="InterPro" id="IPR025263">
    <property type="entry name" value="YhdP_central"/>
</dbReference>
<dbReference type="Pfam" id="PF13116">
    <property type="entry name" value="YhdP"/>
    <property type="match status" value="1"/>
</dbReference>
<dbReference type="EMBL" id="AMXF01000261">
    <property type="protein sequence ID" value="ENO95196.1"/>
    <property type="molecule type" value="Genomic_DNA"/>
</dbReference>
<feature type="domain" description="YhdP central" evidence="2">
    <location>
        <begin position="3"/>
        <end position="877"/>
    </location>
</feature>
<dbReference type="InterPro" id="IPR011836">
    <property type="entry name" value="YhdP"/>
</dbReference>